<name>A0A0A1TMJ5_9HYPO</name>
<dbReference type="InterPro" id="IPR011009">
    <property type="entry name" value="Kinase-like_dom_sf"/>
</dbReference>
<dbReference type="PANTHER" id="PTHR44167">
    <property type="entry name" value="OVARIAN-SPECIFIC SERINE/THREONINE-PROTEIN KINASE LOK-RELATED"/>
    <property type="match status" value="1"/>
</dbReference>
<protein>
    <recommendedName>
        <fullName evidence="4">Protein kinase domain-containing protein</fullName>
    </recommendedName>
</protein>
<dbReference type="InterPro" id="IPR000719">
    <property type="entry name" value="Prot_kinase_dom"/>
</dbReference>
<evidence type="ECO:0000256" key="1">
    <source>
        <dbReference type="ARBA" id="ARBA00022741"/>
    </source>
</evidence>
<dbReference type="GO" id="GO:0005524">
    <property type="term" value="F:ATP binding"/>
    <property type="evidence" value="ECO:0007669"/>
    <property type="project" value="UniProtKB-UniRule"/>
</dbReference>
<dbReference type="OrthoDB" id="4062651at2759"/>
<dbReference type="SMART" id="SM00220">
    <property type="entry name" value="S_TKc"/>
    <property type="match status" value="1"/>
</dbReference>
<dbReference type="Gene3D" id="1.10.510.10">
    <property type="entry name" value="Transferase(Phosphotransferase) domain 1"/>
    <property type="match status" value="1"/>
</dbReference>
<dbReference type="Proteomes" id="UP000039046">
    <property type="component" value="Unassembled WGS sequence"/>
</dbReference>
<evidence type="ECO:0000256" key="2">
    <source>
        <dbReference type="ARBA" id="ARBA00022840"/>
    </source>
</evidence>
<keyword evidence="6" id="KW-1185">Reference proteome</keyword>
<dbReference type="PROSITE" id="PS00108">
    <property type="entry name" value="PROTEIN_KINASE_ST"/>
    <property type="match status" value="1"/>
</dbReference>
<dbReference type="InterPro" id="IPR017441">
    <property type="entry name" value="Protein_kinase_ATP_BS"/>
</dbReference>
<dbReference type="PROSITE" id="PS50011">
    <property type="entry name" value="PROTEIN_KINASE_DOM"/>
    <property type="match status" value="1"/>
</dbReference>
<dbReference type="EMBL" id="CDHN01000004">
    <property type="protein sequence ID" value="CEJ92430.1"/>
    <property type="molecule type" value="Genomic_DNA"/>
</dbReference>
<dbReference type="InterPro" id="IPR008271">
    <property type="entry name" value="Ser/Thr_kinase_AS"/>
</dbReference>
<dbReference type="SUPFAM" id="SSF56112">
    <property type="entry name" value="Protein kinase-like (PK-like)"/>
    <property type="match status" value="1"/>
</dbReference>
<evidence type="ECO:0000313" key="6">
    <source>
        <dbReference type="Proteomes" id="UP000039046"/>
    </source>
</evidence>
<sequence>MASEDNDVIAELIPTTPMALQVVRHAPAHLRPPVEDPIARGYMENGSDKIQLRFSSPRKYAAAFLFGRSSVCDVKLDVPGRECYANTIQWAISVAPDGHLSIVDVNYDGQGSCKTVVMYDKQYATPRCNFIWRLNGVPGPNRWPIKVTALSAYAITKDGPLDSSIGFRVKISPKLFTSESRALAAGAFAAEDAWMPQIHNNPADNIYVRLGSLGKGSSGSVSRLWNVSTGEQIAKKEFWSATFSTVQRETRALQNLHHENVLKMMFYAEERMENPHRQLRILPVLYLEYAPFGSLRDADRDDPFSYQERMDVVRQCLNALVYLHDNNIMHRDIKPENILVFSRNPVLAKIADFGIAKYQDETSTTVCGTYFYMAPEIAPDSPYTLKVDVWALGMTLLAMTHGELHLQRQQLDRIRYGTMPSRPYRSLARCAFTEYVSLYMLVKDPEQRLSMRQCAETLFPNGGELAYPCCPSTCTMLDDNSATSIKTQTSYGTETGSRSEEYKVQHFDLCDDPEQCACWYEMTISTFQEDNWYQTYYYEDGLRAQGPQKWPDFK</sequence>
<accession>A0A0A1TMJ5</accession>
<dbReference type="PROSITE" id="PS00107">
    <property type="entry name" value="PROTEIN_KINASE_ATP"/>
    <property type="match status" value="1"/>
</dbReference>
<dbReference type="GO" id="GO:0004672">
    <property type="term" value="F:protein kinase activity"/>
    <property type="evidence" value="ECO:0007669"/>
    <property type="project" value="InterPro"/>
</dbReference>
<dbReference type="PANTHER" id="PTHR44167:SF24">
    <property type="entry name" value="SERINE_THREONINE-PROTEIN KINASE CHK2"/>
    <property type="match status" value="1"/>
</dbReference>
<dbReference type="Pfam" id="PF00069">
    <property type="entry name" value="Pkinase"/>
    <property type="match status" value="1"/>
</dbReference>
<gene>
    <name evidence="5" type="ORF">VHEMI08084</name>
</gene>
<keyword evidence="2 3" id="KW-0067">ATP-binding</keyword>
<evidence type="ECO:0000259" key="4">
    <source>
        <dbReference type="PROSITE" id="PS50011"/>
    </source>
</evidence>
<dbReference type="STRING" id="1531966.A0A0A1TMJ5"/>
<proteinExistence type="predicted"/>
<organism evidence="5 6">
    <name type="scientific">[Torrubiella] hemipterigena</name>
    <dbReference type="NCBI Taxonomy" id="1531966"/>
    <lineage>
        <taxon>Eukaryota</taxon>
        <taxon>Fungi</taxon>
        <taxon>Dikarya</taxon>
        <taxon>Ascomycota</taxon>
        <taxon>Pezizomycotina</taxon>
        <taxon>Sordariomycetes</taxon>
        <taxon>Hypocreomycetidae</taxon>
        <taxon>Hypocreales</taxon>
        <taxon>Clavicipitaceae</taxon>
        <taxon>Clavicipitaceae incertae sedis</taxon>
        <taxon>'Torrubiella' clade</taxon>
    </lineage>
</organism>
<keyword evidence="1 3" id="KW-0547">Nucleotide-binding</keyword>
<evidence type="ECO:0000256" key="3">
    <source>
        <dbReference type="PROSITE-ProRule" id="PRU10141"/>
    </source>
</evidence>
<feature type="domain" description="Protein kinase" evidence="4">
    <location>
        <begin position="207"/>
        <end position="460"/>
    </location>
</feature>
<reference evidence="5 6" key="1">
    <citation type="journal article" date="2015" name="Genome Announc.">
        <title>Draft Genome Sequence and Gene Annotation of the Entomopathogenic Fungus Verticillium hemipterigenum.</title>
        <authorList>
            <person name="Horn F."/>
            <person name="Habel A."/>
            <person name="Scharf D.H."/>
            <person name="Dworschak J."/>
            <person name="Brakhage A.A."/>
            <person name="Guthke R."/>
            <person name="Hertweck C."/>
            <person name="Linde J."/>
        </authorList>
    </citation>
    <scope>NUCLEOTIDE SEQUENCE [LARGE SCALE GENOMIC DNA]</scope>
</reference>
<dbReference type="HOGENOM" id="CLU_491908_0_0_1"/>
<evidence type="ECO:0000313" key="5">
    <source>
        <dbReference type="EMBL" id="CEJ92430.1"/>
    </source>
</evidence>
<dbReference type="AlphaFoldDB" id="A0A0A1TMJ5"/>
<feature type="binding site" evidence="3">
    <location>
        <position position="236"/>
    </location>
    <ligand>
        <name>ATP</name>
        <dbReference type="ChEBI" id="CHEBI:30616"/>
    </ligand>
</feature>